<accession>A0AAD7GH54</accession>
<gene>
    <name evidence="2" type="ORF">B0H17DRAFT_1131688</name>
</gene>
<proteinExistence type="predicted"/>
<evidence type="ECO:0000313" key="3">
    <source>
        <dbReference type="Proteomes" id="UP001221757"/>
    </source>
</evidence>
<sequence>MPVFSKPVSSLAKPQLISAAQTFNLDSTGNVATLRGLIRGYIVANKAAVMGNPDHACLFPRKEREEWDARSGSPSSWHGIGSDRSRRSTPDSDQADQATPAPPDDPPAHEDAPGAGDTLNDHDVRAHLLQSMNPAALSQALQLMFGQGSNANFAPPIITTGASSVSRKRPARQPGLVASSASSLIPEAIRKKFIAGWDSHVPLHYLTDKFCGLNNGVAARALNDLFTMDGSSGTVVSVAKELPVEPELALTFDEWFQAWQRLLELIGEYLPAEYNMWFLHYDSILRRPSRAAQWSLCLAYDSRIRRLSVVSAIDPSQLHLSIWNELETQFIANTAIQTLRLDLGLTPTGGRQALPYAVPIKQYPRFELAVLSHPHQHGEQS</sequence>
<reference evidence="2" key="1">
    <citation type="submission" date="2023-03" db="EMBL/GenBank/DDBJ databases">
        <title>Massive genome expansion in bonnet fungi (Mycena s.s.) driven by repeated elements and novel gene families across ecological guilds.</title>
        <authorList>
            <consortium name="Lawrence Berkeley National Laboratory"/>
            <person name="Harder C.B."/>
            <person name="Miyauchi S."/>
            <person name="Viragh M."/>
            <person name="Kuo A."/>
            <person name="Thoen E."/>
            <person name="Andreopoulos B."/>
            <person name="Lu D."/>
            <person name="Skrede I."/>
            <person name="Drula E."/>
            <person name="Henrissat B."/>
            <person name="Morin E."/>
            <person name="Kohler A."/>
            <person name="Barry K."/>
            <person name="LaButti K."/>
            <person name="Morin E."/>
            <person name="Salamov A."/>
            <person name="Lipzen A."/>
            <person name="Mereny Z."/>
            <person name="Hegedus B."/>
            <person name="Baldrian P."/>
            <person name="Stursova M."/>
            <person name="Weitz H."/>
            <person name="Taylor A."/>
            <person name="Grigoriev I.V."/>
            <person name="Nagy L.G."/>
            <person name="Martin F."/>
            <person name="Kauserud H."/>
        </authorList>
    </citation>
    <scope>NUCLEOTIDE SEQUENCE</scope>
    <source>
        <strain evidence="2">CBHHK067</strain>
    </source>
</reference>
<organism evidence="2 3">
    <name type="scientific">Mycena rosella</name>
    <name type="common">Pink bonnet</name>
    <name type="synonym">Agaricus rosellus</name>
    <dbReference type="NCBI Taxonomy" id="1033263"/>
    <lineage>
        <taxon>Eukaryota</taxon>
        <taxon>Fungi</taxon>
        <taxon>Dikarya</taxon>
        <taxon>Basidiomycota</taxon>
        <taxon>Agaricomycotina</taxon>
        <taxon>Agaricomycetes</taxon>
        <taxon>Agaricomycetidae</taxon>
        <taxon>Agaricales</taxon>
        <taxon>Marasmiineae</taxon>
        <taxon>Mycenaceae</taxon>
        <taxon>Mycena</taxon>
    </lineage>
</organism>
<feature type="compositionally biased region" description="Basic and acidic residues" evidence="1">
    <location>
        <begin position="81"/>
        <end position="90"/>
    </location>
</feature>
<dbReference type="EMBL" id="JARKIE010000040">
    <property type="protein sequence ID" value="KAJ7694746.1"/>
    <property type="molecule type" value="Genomic_DNA"/>
</dbReference>
<dbReference type="AlphaFoldDB" id="A0AAD7GH54"/>
<name>A0AAD7GH54_MYCRO</name>
<evidence type="ECO:0000256" key="1">
    <source>
        <dbReference type="SAM" id="MobiDB-lite"/>
    </source>
</evidence>
<protein>
    <submittedName>
        <fullName evidence="2">Uncharacterized protein</fullName>
    </submittedName>
</protein>
<feature type="region of interest" description="Disordered" evidence="1">
    <location>
        <begin position="65"/>
        <end position="120"/>
    </location>
</feature>
<evidence type="ECO:0000313" key="2">
    <source>
        <dbReference type="EMBL" id="KAJ7694746.1"/>
    </source>
</evidence>
<dbReference type="Proteomes" id="UP001221757">
    <property type="component" value="Unassembled WGS sequence"/>
</dbReference>
<comment type="caution">
    <text evidence="2">The sequence shown here is derived from an EMBL/GenBank/DDBJ whole genome shotgun (WGS) entry which is preliminary data.</text>
</comment>
<keyword evidence="3" id="KW-1185">Reference proteome</keyword>